<protein>
    <submittedName>
        <fullName evidence="3">Conserved domain protein</fullName>
    </submittedName>
</protein>
<dbReference type="SUPFAM" id="SSF103247">
    <property type="entry name" value="TT1751-like"/>
    <property type="match status" value="1"/>
</dbReference>
<dbReference type="PANTHER" id="PTHR38342">
    <property type="entry name" value="SLR5037 PROTEIN"/>
    <property type="match status" value="1"/>
</dbReference>
<dbReference type="HOGENOM" id="CLU_1684527_0_0_6"/>
<evidence type="ECO:0000259" key="2">
    <source>
        <dbReference type="Pfam" id="PF03625"/>
    </source>
</evidence>
<feature type="chain" id="PRO_5002899602" evidence="1">
    <location>
        <begin position="23"/>
        <end position="155"/>
    </location>
</feature>
<keyword evidence="1" id="KW-0732">Signal</keyword>
<keyword evidence="4" id="KW-1185">Reference proteome</keyword>
<sequence>MMCSFKKITTSCLLLVTVILLNGCQPQQEDHIYERASPYSFQDTILNLDIAISEYNYRIIHRSHIGQAVRDRGDNDFPLSTITSFCNITYAKEMMLINPVLINDMPCNIAVRQNSDQKVIVSTKFMDESVADAEQSAFAKKINTNLRGIIGATIE</sequence>
<dbReference type="InterPro" id="IPR005180">
    <property type="entry name" value="DUF302"/>
</dbReference>
<dbReference type="Gene3D" id="3.30.310.70">
    <property type="entry name" value="TT1751-like domain"/>
    <property type="match status" value="1"/>
</dbReference>
<evidence type="ECO:0000313" key="4">
    <source>
        <dbReference type="Proteomes" id="UP000004679"/>
    </source>
</evidence>
<dbReference type="InterPro" id="IPR035923">
    <property type="entry name" value="TT1751-like_sf"/>
</dbReference>
<dbReference type="AlphaFoldDB" id="C0N8X0"/>
<evidence type="ECO:0000256" key="1">
    <source>
        <dbReference type="SAM" id="SignalP"/>
    </source>
</evidence>
<gene>
    <name evidence="3" type="ORF">MDMS009_2602</name>
</gene>
<reference evidence="3 4" key="1">
    <citation type="journal article" date="2011" name="J. Bacteriol.">
        <title>Draft genome sequence of the chemolithoheterotrophic, halophilic methylotroph Methylophaga thiooxydans DMS010.</title>
        <authorList>
            <person name="Boden R."/>
            <person name="Ferriera S."/>
            <person name="Johnson J."/>
            <person name="Kelly D.P."/>
            <person name="Murrell J.C."/>
            <person name="Schafer H."/>
        </authorList>
    </citation>
    <scope>NUCLEOTIDE SEQUENCE [LARGE SCALE GENOMIC DNA]</scope>
    <source>
        <strain evidence="3 4">DMS010</strain>
    </source>
</reference>
<dbReference type="PANTHER" id="PTHR38342:SF1">
    <property type="entry name" value="SLR5037 PROTEIN"/>
    <property type="match status" value="1"/>
</dbReference>
<dbReference type="OrthoDB" id="14730at2"/>
<dbReference type="Pfam" id="PF03625">
    <property type="entry name" value="DUF302"/>
    <property type="match status" value="1"/>
</dbReference>
<organism evidence="3 4">
    <name type="scientific">Methylophaga thiooxydans DMS010</name>
    <dbReference type="NCBI Taxonomy" id="637616"/>
    <lineage>
        <taxon>Bacteria</taxon>
        <taxon>Pseudomonadati</taxon>
        <taxon>Pseudomonadota</taxon>
        <taxon>Gammaproteobacteria</taxon>
        <taxon>Thiotrichales</taxon>
        <taxon>Piscirickettsiaceae</taxon>
        <taxon>Methylophaga</taxon>
    </lineage>
</organism>
<feature type="signal peptide" evidence="1">
    <location>
        <begin position="1"/>
        <end position="22"/>
    </location>
</feature>
<dbReference type="Proteomes" id="UP000004679">
    <property type="component" value="Unassembled WGS sequence"/>
</dbReference>
<evidence type="ECO:0000313" key="3">
    <source>
        <dbReference type="EMBL" id="EEF78858.1"/>
    </source>
</evidence>
<proteinExistence type="predicted"/>
<accession>C0N8X0</accession>
<dbReference type="EMBL" id="GG657904">
    <property type="protein sequence ID" value="EEF78858.1"/>
    <property type="molecule type" value="Genomic_DNA"/>
</dbReference>
<dbReference type="CDD" id="cd14797">
    <property type="entry name" value="DUF302"/>
    <property type="match status" value="1"/>
</dbReference>
<name>C0N8X0_9GAMM</name>
<feature type="domain" description="DUF302" evidence="2">
    <location>
        <begin position="66"/>
        <end position="123"/>
    </location>
</feature>